<keyword evidence="6" id="KW-0560">Oxidoreductase</keyword>
<comment type="similarity">
    <text evidence="1">Belongs to the PhyH family.</text>
</comment>
<dbReference type="PANTHER" id="PTHR21308:SF1">
    <property type="entry name" value="PHYTANOYL-COA DIOXYGENASE, PEROXISOMAL"/>
    <property type="match status" value="1"/>
</dbReference>
<name>A0A8B7NLS3_HYAAZ</name>
<dbReference type="OMA" id="FHHSKIN"/>
<dbReference type="Proteomes" id="UP000694843">
    <property type="component" value="Unplaced"/>
</dbReference>
<evidence type="ECO:0000313" key="6">
    <source>
        <dbReference type="RefSeq" id="XP_018014620.1"/>
    </source>
</evidence>
<dbReference type="RefSeq" id="XP_018014620.1">
    <property type="nucleotide sequence ID" value="XM_018159131.2"/>
</dbReference>
<dbReference type="InterPro" id="IPR008775">
    <property type="entry name" value="Phytyl_CoA_dOase-like"/>
</dbReference>
<reference evidence="6" key="1">
    <citation type="submission" date="2025-08" db="UniProtKB">
        <authorList>
            <consortium name="RefSeq"/>
        </authorList>
    </citation>
    <scope>IDENTIFICATION</scope>
    <source>
        <tissue evidence="6">Whole organism</tissue>
    </source>
</reference>
<dbReference type="GeneID" id="108671571"/>
<dbReference type="PANTHER" id="PTHR21308">
    <property type="entry name" value="PHYTANOYL-COA ALPHA-HYDROXYLASE"/>
    <property type="match status" value="1"/>
</dbReference>
<dbReference type="AlphaFoldDB" id="A0A8B7NLS3"/>
<keyword evidence="5" id="KW-1185">Reference proteome</keyword>
<proteinExistence type="inferred from homology"/>
<evidence type="ECO:0000256" key="1">
    <source>
        <dbReference type="ARBA" id="ARBA00005830"/>
    </source>
</evidence>
<sequence length="297" mass="33774">MYRCLSCVIVANVCHRGFIQTFCAQKVNVFTQRKMKFLSKEQKLFYDENGYVVLDILSSAELEEISAEYDLIFRNKADQNLDATWQGSWNYTKDEGSNTVVQSIHGMQMHSAVFSRLLLHPRLLDACEDVMGTSNVLLHHTKAHLKPPGKGSPFPMHQDYHYFPFKNHSMVAVFFNLDDSFPENGGLCVYPGSHKLGPQEDVSDNPDYHYLNKDKFPLEAATPLTLKKGQVVIFSYLLVHGSYPNSSDRVRRMFLVQLRAAEDDPVEQVHRSACQGLVLRGVNARRDADITKRISGE</sequence>
<dbReference type="GO" id="GO:0048244">
    <property type="term" value="F:phytanoyl-CoA dioxygenase activity"/>
    <property type="evidence" value="ECO:0007669"/>
    <property type="project" value="UniProtKB-EC"/>
</dbReference>
<protein>
    <recommendedName>
        <fullName evidence="2">phytanoyl-CoA dioxygenase</fullName>
        <ecNumber evidence="2">1.14.11.18</ecNumber>
    </recommendedName>
    <alternativeName>
        <fullName evidence="3">Phytanic acid oxidase</fullName>
    </alternativeName>
    <alternativeName>
        <fullName evidence="4">Phytanoyl-CoA alpha-hydroxylase</fullName>
    </alternativeName>
</protein>
<organism evidence="5 6">
    <name type="scientific">Hyalella azteca</name>
    <name type="common">Amphipod</name>
    <dbReference type="NCBI Taxonomy" id="294128"/>
    <lineage>
        <taxon>Eukaryota</taxon>
        <taxon>Metazoa</taxon>
        <taxon>Ecdysozoa</taxon>
        <taxon>Arthropoda</taxon>
        <taxon>Crustacea</taxon>
        <taxon>Multicrustacea</taxon>
        <taxon>Malacostraca</taxon>
        <taxon>Eumalacostraca</taxon>
        <taxon>Peracarida</taxon>
        <taxon>Amphipoda</taxon>
        <taxon>Senticaudata</taxon>
        <taxon>Talitrida</taxon>
        <taxon>Talitroidea</taxon>
        <taxon>Hyalellidae</taxon>
        <taxon>Hyalella</taxon>
    </lineage>
</organism>
<evidence type="ECO:0000256" key="3">
    <source>
        <dbReference type="ARBA" id="ARBA00034921"/>
    </source>
</evidence>
<accession>A0A8B7NLS3</accession>
<gene>
    <name evidence="6" type="primary">LOC108671571</name>
</gene>
<evidence type="ECO:0000313" key="5">
    <source>
        <dbReference type="Proteomes" id="UP000694843"/>
    </source>
</evidence>
<evidence type="ECO:0000256" key="4">
    <source>
        <dbReference type="ARBA" id="ARBA00034924"/>
    </source>
</evidence>
<dbReference type="Pfam" id="PF05721">
    <property type="entry name" value="PhyH"/>
    <property type="match status" value="1"/>
</dbReference>
<dbReference type="KEGG" id="hazt:108671571"/>
<dbReference type="SUPFAM" id="SSF51197">
    <property type="entry name" value="Clavaminate synthase-like"/>
    <property type="match status" value="1"/>
</dbReference>
<evidence type="ECO:0000256" key="2">
    <source>
        <dbReference type="ARBA" id="ARBA00034809"/>
    </source>
</evidence>
<dbReference type="OrthoDB" id="2328924at2759"/>
<dbReference type="InterPro" id="IPR047128">
    <property type="entry name" value="PhyH"/>
</dbReference>
<keyword evidence="6" id="KW-0223">Dioxygenase</keyword>
<dbReference type="EC" id="1.14.11.18" evidence="2"/>
<dbReference type="Gene3D" id="2.60.120.620">
    <property type="entry name" value="q2cbj1_9rhob like domain"/>
    <property type="match status" value="1"/>
</dbReference>
<dbReference type="GO" id="GO:0001561">
    <property type="term" value="P:fatty acid alpha-oxidation"/>
    <property type="evidence" value="ECO:0007669"/>
    <property type="project" value="InterPro"/>
</dbReference>